<evidence type="ECO:0000313" key="2">
    <source>
        <dbReference type="Proteomes" id="UP001157502"/>
    </source>
</evidence>
<proteinExistence type="predicted"/>
<gene>
    <name evidence="1" type="ORF">DPEC_G00008870</name>
</gene>
<accession>A0ACC2HLN8</accession>
<reference evidence="1" key="1">
    <citation type="submission" date="2021-05" db="EMBL/GenBank/DDBJ databases">
        <authorList>
            <person name="Pan Q."/>
            <person name="Jouanno E."/>
            <person name="Zahm M."/>
            <person name="Klopp C."/>
            <person name="Cabau C."/>
            <person name="Louis A."/>
            <person name="Berthelot C."/>
            <person name="Parey E."/>
            <person name="Roest Crollius H."/>
            <person name="Montfort J."/>
            <person name="Robinson-Rechavi M."/>
            <person name="Bouchez O."/>
            <person name="Lampietro C."/>
            <person name="Lopez Roques C."/>
            <person name="Donnadieu C."/>
            <person name="Postlethwait J."/>
            <person name="Bobe J."/>
            <person name="Dillon D."/>
            <person name="Chandos A."/>
            <person name="von Hippel F."/>
            <person name="Guiguen Y."/>
        </authorList>
    </citation>
    <scope>NUCLEOTIDE SEQUENCE</scope>
    <source>
        <strain evidence="1">YG-Jan2019</strain>
    </source>
</reference>
<sequence length="90" mass="9812">MTLMVCFQSLKKGKIIYSVSKDGRLLSQEAYQVSDQAIPHSLGSEPLFLQTARVCQHCRTSLFLEAKGRGSTGKKCPLGSASSQCSQEDD</sequence>
<keyword evidence="2" id="KW-1185">Reference proteome</keyword>
<name>A0ACC2HLN8_DALPE</name>
<dbReference type="Proteomes" id="UP001157502">
    <property type="component" value="Chromosome 1"/>
</dbReference>
<comment type="caution">
    <text evidence="1">The sequence shown here is derived from an EMBL/GenBank/DDBJ whole genome shotgun (WGS) entry which is preliminary data.</text>
</comment>
<dbReference type="EMBL" id="CM055728">
    <property type="protein sequence ID" value="KAJ8016595.1"/>
    <property type="molecule type" value="Genomic_DNA"/>
</dbReference>
<evidence type="ECO:0000313" key="1">
    <source>
        <dbReference type="EMBL" id="KAJ8016595.1"/>
    </source>
</evidence>
<organism evidence="1 2">
    <name type="scientific">Dallia pectoralis</name>
    <name type="common">Alaska blackfish</name>
    <dbReference type="NCBI Taxonomy" id="75939"/>
    <lineage>
        <taxon>Eukaryota</taxon>
        <taxon>Metazoa</taxon>
        <taxon>Chordata</taxon>
        <taxon>Craniata</taxon>
        <taxon>Vertebrata</taxon>
        <taxon>Euteleostomi</taxon>
        <taxon>Actinopterygii</taxon>
        <taxon>Neopterygii</taxon>
        <taxon>Teleostei</taxon>
        <taxon>Protacanthopterygii</taxon>
        <taxon>Esociformes</taxon>
        <taxon>Umbridae</taxon>
        <taxon>Dallia</taxon>
    </lineage>
</organism>
<protein>
    <submittedName>
        <fullName evidence="1">Uncharacterized protein</fullName>
    </submittedName>
</protein>